<protein>
    <submittedName>
        <fullName evidence="1">NAD-dependent SIR2 family protein deacetylase</fullName>
    </submittedName>
</protein>
<proteinExistence type="predicted"/>
<keyword evidence="2" id="KW-1185">Reference proteome</keyword>
<organism evidence="1 2">
    <name type="scientific">Paenibacillus tundrae</name>
    <dbReference type="NCBI Taxonomy" id="528187"/>
    <lineage>
        <taxon>Bacteria</taxon>
        <taxon>Bacillati</taxon>
        <taxon>Bacillota</taxon>
        <taxon>Bacilli</taxon>
        <taxon>Bacillales</taxon>
        <taxon>Paenibacillaceae</taxon>
        <taxon>Paenibacillus</taxon>
    </lineage>
</organism>
<evidence type="ECO:0000313" key="1">
    <source>
        <dbReference type="EMBL" id="MDQ0171562.1"/>
    </source>
</evidence>
<reference evidence="1 2" key="1">
    <citation type="submission" date="2023-07" db="EMBL/GenBank/DDBJ databases">
        <title>Sorghum-associated microbial communities from plants grown in Nebraska, USA.</title>
        <authorList>
            <person name="Schachtman D."/>
        </authorList>
    </citation>
    <scope>NUCLEOTIDE SEQUENCE [LARGE SCALE GENOMIC DNA]</scope>
    <source>
        <strain evidence="1 2">DS1314</strain>
    </source>
</reference>
<dbReference type="EMBL" id="JAUSTI010000007">
    <property type="protein sequence ID" value="MDQ0171562.1"/>
    <property type="molecule type" value="Genomic_DNA"/>
</dbReference>
<dbReference type="Proteomes" id="UP001233836">
    <property type="component" value="Unassembled WGS sequence"/>
</dbReference>
<dbReference type="InterPro" id="IPR029035">
    <property type="entry name" value="DHS-like_NAD/FAD-binding_dom"/>
</dbReference>
<evidence type="ECO:0000313" key="2">
    <source>
        <dbReference type="Proteomes" id="UP001233836"/>
    </source>
</evidence>
<comment type="caution">
    <text evidence="1">The sequence shown here is derived from an EMBL/GenBank/DDBJ whole genome shotgun (WGS) entry which is preliminary data.</text>
</comment>
<accession>A0ABT9WE74</accession>
<gene>
    <name evidence="1" type="ORF">J2T19_003024</name>
</gene>
<dbReference type="SUPFAM" id="SSF52467">
    <property type="entry name" value="DHS-like NAD/FAD-binding domain"/>
    <property type="match status" value="1"/>
</dbReference>
<dbReference type="Gene3D" id="3.40.50.1220">
    <property type="entry name" value="TPP-binding domain"/>
    <property type="match status" value="1"/>
</dbReference>
<sequence length="112" mass="12855">MAYWARYIQLNRYDTGTTQLYLDLYELVKNNKHFVISTNVESQFEKVGVASSSIFEIQGNYGYLQCEKGCHDTLYDNEELVKKMVEQTVNCKIPTNLVPKSPVCGESMDVNL</sequence>
<dbReference type="RefSeq" id="WP_307216992.1">
    <property type="nucleotide sequence ID" value="NZ_JAUSTI010000007.1"/>
</dbReference>
<name>A0ABT9WE74_9BACL</name>